<evidence type="ECO:0000259" key="9">
    <source>
        <dbReference type="PROSITE" id="PS51767"/>
    </source>
</evidence>
<keyword evidence="3 7" id="KW-0064">Aspartyl protease</keyword>
<keyword evidence="11" id="KW-1185">Reference proteome</keyword>
<dbReference type="FunFam" id="2.40.70.10:FF:000034">
    <property type="entry name" value="Aspartyl protease family protein"/>
    <property type="match status" value="1"/>
</dbReference>
<evidence type="ECO:0000256" key="8">
    <source>
        <dbReference type="SAM" id="SignalP"/>
    </source>
</evidence>
<dbReference type="InterPro" id="IPR001461">
    <property type="entry name" value="Aspartic_peptidase_A1"/>
</dbReference>
<dbReference type="PANTHER" id="PTHR47967">
    <property type="entry name" value="OS07G0603500 PROTEIN-RELATED"/>
    <property type="match status" value="1"/>
</dbReference>
<keyword evidence="4 7" id="KW-0378">Hydrolase</keyword>
<dbReference type="AlphaFoldDB" id="A0A445FJ12"/>
<reference evidence="10 11" key="1">
    <citation type="submission" date="2018-09" db="EMBL/GenBank/DDBJ databases">
        <title>A high-quality reference genome of wild soybean provides a powerful tool to mine soybean genomes.</title>
        <authorList>
            <person name="Xie M."/>
            <person name="Chung C.Y.L."/>
            <person name="Li M.-W."/>
            <person name="Wong F.-L."/>
            <person name="Chan T.-F."/>
            <person name="Lam H.-M."/>
        </authorList>
    </citation>
    <scope>NUCLEOTIDE SEQUENCE [LARGE SCALE GENOMIC DNA]</scope>
    <source>
        <strain evidence="11">cv. W05</strain>
        <tissue evidence="10">Hypocotyl of etiolated seedlings</tissue>
    </source>
</reference>
<organism evidence="10 11">
    <name type="scientific">Glycine soja</name>
    <name type="common">Wild soybean</name>
    <dbReference type="NCBI Taxonomy" id="3848"/>
    <lineage>
        <taxon>Eukaryota</taxon>
        <taxon>Viridiplantae</taxon>
        <taxon>Streptophyta</taxon>
        <taxon>Embryophyta</taxon>
        <taxon>Tracheophyta</taxon>
        <taxon>Spermatophyta</taxon>
        <taxon>Magnoliopsida</taxon>
        <taxon>eudicotyledons</taxon>
        <taxon>Gunneridae</taxon>
        <taxon>Pentapetalae</taxon>
        <taxon>rosids</taxon>
        <taxon>fabids</taxon>
        <taxon>Fabales</taxon>
        <taxon>Fabaceae</taxon>
        <taxon>Papilionoideae</taxon>
        <taxon>50 kb inversion clade</taxon>
        <taxon>NPAAA clade</taxon>
        <taxon>indigoferoid/millettioid clade</taxon>
        <taxon>Phaseoleae</taxon>
        <taxon>Glycine</taxon>
        <taxon>Glycine subgen. Soja</taxon>
    </lineage>
</organism>
<name>A0A445FJ12_GLYSO</name>
<keyword evidence="8" id="KW-0732">Signal</keyword>
<dbReference type="Proteomes" id="UP000289340">
    <property type="component" value="Chromosome 19"/>
</dbReference>
<feature type="active site" evidence="6">
    <location>
        <position position="106"/>
    </location>
</feature>
<dbReference type="PROSITE" id="PS00141">
    <property type="entry name" value="ASP_PROTEASE"/>
    <property type="match status" value="1"/>
</dbReference>
<dbReference type="Pfam" id="PF14541">
    <property type="entry name" value="TAXi_C"/>
    <property type="match status" value="1"/>
</dbReference>
<dbReference type="GO" id="GO:0004190">
    <property type="term" value="F:aspartic-type endopeptidase activity"/>
    <property type="evidence" value="ECO:0007669"/>
    <property type="project" value="UniProtKB-KW"/>
</dbReference>
<feature type="chain" id="PRO_5019373200" evidence="8">
    <location>
        <begin position="25"/>
        <end position="470"/>
    </location>
</feature>
<evidence type="ECO:0000256" key="3">
    <source>
        <dbReference type="ARBA" id="ARBA00022750"/>
    </source>
</evidence>
<dbReference type="SUPFAM" id="SSF50630">
    <property type="entry name" value="Acid proteases"/>
    <property type="match status" value="1"/>
</dbReference>
<dbReference type="InterPro" id="IPR021109">
    <property type="entry name" value="Peptidase_aspartic_dom_sf"/>
</dbReference>
<dbReference type="Gene3D" id="2.40.70.10">
    <property type="entry name" value="Acid Proteases"/>
    <property type="match status" value="2"/>
</dbReference>
<dbReference type="EMBL" id="QZWG01000019">
    <property type="protein sequence ID" value="RZB48807.1"/>
    <property type="molecule type" value="Genomic_DNA"/>
</dbReference>
<feature type="domain" description="Peptidase A1" evidence="9">
    <location>
        <begin position="88"/>
        <end position="462"/>
    </location>
</feature>
<evidence type="ECO:0000256" key="7">
    <source>
        <dbReference type="RuleBase" id="RU000454"/>
    </source>
</evidence>
<dbReference type="InterPro" id="IPR032799">
    <property type="entry name" value="TAXi_C"/>
</dbReference>
<comment type="similarity">
    <text evidence="1 7">Belongs to the peptidase A1 family.</text>
</comment>
<dbReference type="PROSITE" id="PS51767">
    <property type="entry name" value="PEPTIDASE_A1"/>
    <property type="match status" value="1"/>
</dbReference>
<dbReference type="Gramene" id="XM_028360043.1">
    <property type="protein sequence ID" value="XP_028215844.1"/>
    <property type="gene ID" value="LOC114397955"/>
</dbReference>
<evidence type="ECO:0000313" key="11">
    <source>
        <dbReference type="Proteomes" id="UP000289340"/>
    </source>
</evidence>
<dbReference type="PANTHER" id="PTHR47967:SF36">
    <property type="entry name" value="PEPTIDASE A1 DOMAIN-CONTAINING PROTEIN"/>
    <property type="match status" value="1"/>
</dbReference>
<dbReference type="InterPro" id="IPR051708">
    <property type="entry name" value="Plant_Aspart_Prot_A1"/>
</dbReference>
<feature type="signal peptide" evidence="8">
    <location>
        <begin position="1"/>
        <end position="24"/>
    </location>
</feature>
<dbReference type="SMR" id="A0A445FJ12"/>
<dbReference type="CDD" id="cd05476">
    <property type="entry name" value="pepsin_A_like_plant"/>
    <property type="match status" value="1"/>
</dbReference>
<dbReference type="GO" id="GO:0006508">
    <property type="term" value="P:proteolysis"/>
    <property type="evidence" value="ECO:0007669"/>
    <property type="project" value="UniProtKB-KW"/>
</dbReference>
<evidence type="ECO:0000256" key="1">
    <source>
        <dbReference type="ARBA" id="ARBA00007447"/>
    </source>
</evidence>
<sequence>MAPPSSYYIILFLLLSLLSHTAFTFSNSITLPLSPLLTKPHSSDSDPFHSVKLAASSSLTRAHHLKHRNNNSPSVATTPAYPKSYGGYSIDLNLGTPPQTSPFVLDTGSSLVWFPCTSHYLCSHCNFPNIDPTKIPTFIPKNSSTAKLLGCRNPKCGYLFGPDVESRCPQCKKPGSQNCSLTCPSYIIQYGLGATAGFLLLDNLNFPGKTVPQFLVGCSILSIRQPSGIAGFGRGQESLPSQMNLKRFSYCLVSHRFDDTPQSSDLVLQISSTGDTKTNGLSYTPFRSNPSNNSVFREYYYVTLRKLIVGGVDVKIPYKFLEPGSDGNGGTIVDSGSTFTFMERPVYNLVAQEFLRQLGKKYSREENVEAQSGLSPCFNISGVKTISFPEFTFQFKGGAKMSQPLLNYFSFVGDAEVLCFTVVSDGGAGQPKTAGPAIILGNYQQQNFYVEYDLENERFGFGPRNCKRKA</sequence>
<dbReference type="InterPro" id="IPR034161">
    <property type="entry name" value="Pepsin-like_plant"/>
</dbReference>
<dbReference type="InterPro" id="IPR033121">
    <property type="entry name" value="PEPTIDASE_A1"/>
</dbReference>
<evidence type="ECO:0000256" key="2">
    <source>
        <dbReference type="ARBA" id="ARBA00022670"/>
    </source>
</evidence>
<gene>
    <name evidence="10" type="ORF">D0Y65_052023</name>
</gene>
<evidence type="ECO:0000256" key="4">
    <source>
        <dbReference type="ARBA" id="ARBA00022801"/>
    </source>
</evidence>
<feature type="active site" evidence="6">
    <location>
        <position position="334"/>
    </location>
</feature>
<keyword evidence="5" id="KW-0325">Glycoprotein</keyword>
<protein>
    <submittedName>
        <fullName evidence="10">Putative aspartyl protease</fullName>
    </submittedName>
</protein>
<dbReference type="PRINTS" id="PR00792">
    <property type="entry name" value="PEPSIN"/>
</dbReference>
<dbReference type="FunFam" id="2.40.70.10:FF:000120">
    <property type="entry name" value="Aspartic proteinase nepenthesin-2"/>
    <property type="match status" value="1"/>
</dbReference>
<dbReference type="InterPro" id="IPR001969">
    <property type="entry name" value="Aspartic_peptidase_AS"/>
</dbReference>
<proteinExistence type="inferred from homology"/>
<keyword evidence="2 7" id="KW-0645">Protease</keyword>
<dbReference type="GO" id="GO:0005576">
    <property type="term" value="C:extracellular region"/>
    <property type="evidence" value="ECO:0007669"/>
    <property type="project" value="TreeGrafter"/>
</dbReference>
<evidence type="ECO:0000256" key="6">
    <source>
        <dbReference type="PIRSR" id="PIRSR601461-1"/>
    </source>
</evidence>
<dbReference type="Pfam" id="PF14543">
    <property type="entry name" value="TAXi_N"/>
    <property type="match status" value="1"/>
</dbReference>
<dbReference type="InterPro" id="IPR032861">
    <property type="entry name" value="TAXi_N"/>
</dbReference>
<comment type="caution">
    <text evidence="10">The sequence shown here is derived from an EMBL/GenBank/DDBJ whole genome shotgun (WGS) entry which is preliminary data.</text>
</comment>
<accession>A0A445FJ12</accession>
<evidence type="ECO:0000256" key="5">
    <source>
        <dbReference type="ARBA" id="ARBA00023180"/>
    </source>
</evidence>
<evidence type="ECO:0000313" key="10">
    <source>
        <dbReference type="EMBL" id="RZB48807.1"/>
    </source>
</evidence>